<gene>
    <name evidence="4" type="ORF">S12H4_28007</name>
</gene>
<dbReference type="InterPro" id="IPR015256">
    <property type="entry name" value="eIF2g_C"/>
</dbReference>
<dbReference type="Pfam" id="PF09173">
    <property type="entry name" value="eIF2_C"/>
    <property type="match status" value="1"/>
</dbReference>
<sequence>CTHKLSRKIVARVNSTVAISRRISQRFRLIGVGKIVDDK</sequence>
<organism evidence="4">
    <name type="scientific">marine sediment metagenome</name>
    <dbReference type="NCBI Taxonomy" id="412755"/>
    <lineage>
        <taxon>unclassified sequences</taxon>
        <taxon>metagenomes</taxon>
        <taxon>ecological metagenomes</taxon>
    </lineage>
</organism>
<reference evidence="4" key="1">
    <citation type="journal article" date="2014" name="Front. Microbiol.">
        <title>High frequency of phylogenetically diverse reductive dehalogenase-homologous genes in deep subseafloor sedimentary metagenomes.</title>
        <authorList>
            <person name="Kawai M."/>
            <person name="Futagami T."/>
            <person name="Toyoda A."/>
            <person name="Takaki Y."/>
            <person name="Nishi S."/>
            <person name="Hori S."/>
            <person name="Arai W."/>
            <person name="Tsubouchi T."/>
            <person name="Morono Y."/>
            <person name="Uchiyama I."/>
            <person name="Ito T."/>
            <person name="Fujiyama A."/>
            <person name="Inagaki F."/>
            <person name="Takami H."/>
        </authorList>
    </citation>
    <scope>NUCLEOTIDE SEQUENCE</scope>
    <source>
        <strain evidence="4">Expedition CK06-06</strain>
    </source>
</reference>
<evidence type="ECO:0000256" key="2">
    <source>
        <dbReference type="ARBA" id="ARBA00023134"/>
    </source>
</evidence>
<dbReference type="SUPFAM" id="SSF50465">
    <property type="entry name" value="EF-Tu/eEF-1alpha/eIF2-gamma C-terminal domain"/>
    <property type="match status" value="1"/>
</dbReference>
<feature type="domain" description="Initiation factor eIF2 gamma C-terminal" evidence="3">
    <location>
        <begin position="4"/>
        <end position="35"/>
    </location>
</feature>
<dbReference type="Gene3D" id="2.40.30.10">
    <property type="entry name" value="Translation factors"/>
    <property type="match status" value="1"/>
</dbReference>
<keyword evidence="1" id="KW-0547">Nucleotide-binding</keyword>
<evidence type="ECO:0000259" key="3">
    <source>
        <dbReference type="Pfam" id="PF09173"/>
    </source>
</evidence>
<feature type="non-terminal residue" evidence="4">
    <location>
        <position position="1"/>
    </location>
</feature>
<dbReference type="GO" id="GO:0005525">
    <property type="term" value="F:GTP binding"/>
    <property type="evidence" value="ECO:0007669"/>
    <property type="project" value="UniProtKB-KW"/>
</dbReference>
<evidence type="ECO:0000256" key="1">
    <source>
        <dbReference type="ARBA" id="ARBA00022741"/>
    </source>
</evidence>
<keyword evidence="2" id="KW-0342">GTP-binding</keyword>
<proteinExistence type="predicted"/>
<protein>
    <recommendedName>
        <fullName evidence="3">Initiation factor eIF2 gamma C-terminal domain-containing protein</fullName>
    </recommendedName>
</protein>
<dbReference type="AlphaFoldDB" id="X1UN52"/>
<comment type="caution">
    <text evidence="4">The sequence shown here is derived from an EMBL/GenBank/DDBJ whole genome shotgun (WGS) entry which is preliminary data.</text>
</comment>
<name>X1UN52_9ZZZZ</name>
<evidence type="ECO:0000313" key="4">
    <source>
        <dbReference type="EMBL" id="GAJ01326.1"/>
    </source>
</evidence>
<dbReference type="InterPro" id="IPR009001">
    <property type="entry name" value="Transl_elong_EF1A/Init_IF2_C"/>
</dbReference>
<dbReference type="EMBL" id="BARW01016034">
    <property type="protein sequence ID" value="GAJ01326.1"/>
    <property type="molecule type" value="Genomic_DNA"/>
</dbReference>
<accession>X1UN52</accession>